<evidence type="ECO:0000313" key="7">
    <source>
        <dbReference type="EnsemblFungi" id="PTTG_06668-t43_1-p1"/>
    </source>
</evidence>
<evidence type="ECO:0000256" key="4">
    <source>
        <dbReference type="ARBA" id="ARBA00023136"/>
    </source>
</evidence>
<dbReference type="GO" id="GO:0005886">
    <property type="term" value="C:plasma membrane"/>
    <property type="evidence" value="ECO:0007669"/>
    <property type="project" value="TreeGrafter"/>
</dbReference>
<evidence type="ECO:0000256" key="3">
    <source>
        <dbReference type="ARBA" id="ARBA00022989"/>
    </source>
</evidence>
<dbReference type="GO" id="GO:0015086">
    <property type="term" value="F:cadmium ion transmembrane transporter activity"/>
    <property type="evidence" value="ECO:0007669"/>
    <property type="project" value="TreeGrafter"/>
</dbReference>
<feature type="transmembrane region" description="Helical" evidence="5">
    <location>
        <begin position="545"/>
        <end position="563"/>
    </location>
</feature>
<feature type="transmembrane region" description="Helical" evidence="5">
    <location>
        <begin position="64"/>
        <end position="90"/>
    </location>
</feature>
<comment type="subcellular location">
    <subcellularLocation>
        <location evidence="1">Membrane</location>
        <topology evidence="1">Multi-pass membrane protein</topology>
    </subcellularLocation>
</comment>
<evidence type="ECO:0000313" key="6">
    <source>
        <dbReference type="EMBL" id="OAV99482.1"/>
    </source>
</evidence>
<keyword evidence="3 5" id="KW-1133">Transmembrane helix</keyword>
<dbReference type="OMA" id="AQNCKKH"/>
<protein>
    <submittedName>
        <fullName evidence="6 7">Uncharacterized protein</fullName>
    </submittedName>
</protein>
<reference evidence="6" key="2">
    <citation type="submission" date="2016-05" db="EMBL/GenBank/DDBJ databases">
        <title>Comparative analysis highlights variable genome content of wheat rusts and divergence of the mating loci.</title>
        <authorList>
            <person name="Cuomo C.A."/>
            <person name="Bakkeren G."/>
            <person name="Szabo L."/>
            <person name="Khalil H."/>
            <person name="Joly D."/>
            <person name="Goldberg J."/>
            <person name="Young S."/>
            <person name="Zeng Q."/>
            <person name="Fellers J."/>
        </authorList>
    </citation>
    <scope>NUCLEOTIDE SEQUENCE [LARGE SCALE GENOMIC DNA]</scope>
    <source>
        <strain evidence="6">1-1 BBBD Race 1</strain>
    </source>
</reference>
<dbReference type="Pfam" id="PF01566">
    <property type="entry name" value="Nramp"/>
    <property type="match status" value="2"/>
</dbReference>
<dbReference type="OrthoDB" id="409173at2759"/>
<dbReference type="EMBL" id="ADAS02000003">
    <property type="protein sequence ID" value="OAV99482.1"/>
    <property type="molecule type" value="Genomic_DNA"/>
</dbReference>
<dbReference type="PANTHER" id="PTHR11706:SF101">
    <property type="entry name" value="MANGANESE TRANSPORTER SMF1"/>
    <property type="match status" value="1"/>
</dbReference>
<feature type="transmembrane region" description="Helical" evidence="5">
    <location>
        <begin position="151"/>
        <end position="174"/>
    </location>
</feature>
<dbReference type="AlphaFoldDB" id="A0A0C4F0Q1"/>
<feature type="transmembrane region" description="Helical" evidence="5">
    <location>
        <begin position="387"/>
        <end position="410"/>
    </location>
</feature>
<dbReference type="EnsemblFungi" id="PTTG_06668-t43_1">
    <property type="protein sequence ID" value="PTTG_06668-t43_1-p1"/>
    <property type="gene ID" value="PTTG_06668"/>
</dbReference>
<dbReference type="VEuPathDB" id="FungiDB:PTTG_06668"/>
<dbReference type="STRING" id="630390.A0A0C4F0Q1"/>
<evidence type="ECO:0000256" key="2">
    <source>
        <dbReference type="ARBA" id="ARBA00022692"/>
    </source>
</evidence>
<keyword evidence="2 5" id="KW-0812">Transmembrane</keyword>
<proteinExistence type="predicted"/>
<feature type="transmembrane region" description="Helical" evidence="5">
    <location>
        <begin position="430"/>
        <end position="449"/>
    </location>
</feature>
<gene>
    <name evidence="6" type="ORF">PTTG_06668</name>
</gene>
<dbReference type="NCBIfam" id="NF037982">
    <property type="entry name" value="Nramp_1"/>
    <property type="match status" value="2"/>
</dbReference>
<feature type="transmembrane region" description="Helical" evidence="5">
    <location>
        <begin position="455"/>
        <end position="477"/>
    </location>
</feature>
<evidence type="ECO:0000256" key="1">
    <source>
        <dbReference type="ARBA" id="ARBA00004141"/>
    </source>
</evidence>
<keyword evidence="8" id="KW-1185">Reference proteome</keyword>
<evidence type="ECO:0000313" key="8">
    <source>
        <dbReference type="Proteomes" id="UP000005240"/>
    </source>
</evidence>
<sequence length="570" mass="62627">MHTPASLDFSTPDSKTSPTSRYTKIKQICKNQLRFIGPGLVASVAYCDPGNWATDLGAGSSHGYAHLFVILSASVMASVLQVLATRLGFITGKDLAQHCRERFYDRPKRKLLWRWGVLYPLYFLCEGGIIFTDLAELLGSAIALHMLFPRLPLFVGVLLTSMDVFVVLAFFSSYPDVSNKHRKSMHFFEVFVALLIFIVVIFFIILLVSVKPHWGDTFEGFIPNRRMIVNGGLYVSVSLIGATVMPHSIFLGSKVAIPERLRPIPVHPGNSMPETSQSLPLDEIDKPFVGEHFSSINKPPDLESRCEHDTCSLEATVVSVKRTKAHLAHASFDIVASLFTLALPVNASILIVASATFYYGSDSSVTKNESLDLQSAYDLLGSQVGPMAGYLFAIALLIAGQAASITVTLAGQIVSEGFLNWRTRPVIRRLITRMIGIVPSAVVAGAAGLQGVDHLLVGSQVGLSLVLPFVLAPLIIFTSDSEIMRVKGHKTELVRIKPNQTRSDFEVPERILPYQERNKQHMKKEVLGSAIDPTVSFANGRVMKIITWLIFVLCSVSNIYAIIQLSQGQQ</sequence>
<reference evidence="7 8" key="3">
    <citation type="journal article" date="2017" name="G3 (Bethesda)">
        <title>Comparative analysis highlights variable genome content of wheat rusts and divergence of the mating loci.</title>
        <authorList>
            <person name="Cuomo C.A."/>
            <person name="Bakkeren G."/>
            <person name="Khalil H.B."/>
            <person name="Panwar V."/>
            <person name="Joly D."/>
            <person name="Linning R."/>
            <person name="Sakthikumar S."/>
            <person name="Song X."/>
            <person name="Adiconis X."/>
            <person name="Fan L."/>
            <person name="Goldberg J.M."/>
            <person name="Levin J.Z."/>
            <person name="Young S."/>
            <person name="Zeng Q."/>
            <person name="Anikster Y."/>
            <person name="Bruce M."/>
            <person name="Wang M."/>
            <person name="Yin C."/>
            <person name="McCallum B."/>
            <person name="Szabo L.J."/>
            <person name="Hulbert S."/>
            <person name="Chen X."/>
            <person name="Fellers J.P."/>
        </authorList>
    </citation>
    <scope>NUCLEOTIDE SEQUENCE</scope>
    <source>
        <strain evidence="7">isolate 1-1 / race 1 (BBBD)</strain>
        <strain evidence="8">Isolate 1-1 / race 1 (BBBD)</strain>
    </source>
</reference>
<organism evidence="6">
    <name type="scientific">Puccinia triticina (isolate 1-1 / race 1 (BBBD))</name>
    <name type="common">Brown leaf rust fungus</name>
    <dbReference type="NCBI Taxonomy" id="630390"/>
    <lineage>
        <taxon>Eukaryota</taxon>
        <taxon>Fungi</taxon>
        <taxon>Dikarya</taxon>
        <taxon>Basidiomycota</taxon>
        <taxon>Pucciniomycotina</taxon>
        <taxon>Pucciniomycetes</taxon>
        <taxon>Pucciniales</taxon>
        <taxon>Pucciniaceae</taxon>
        <taxon>Puccinia</taxon>
    </lineage>
</organism>
<dbReference type="NCBIfam" id="TIGR01197">
    <property type="entry name" value="nramp"/>
    <property type="match status" value="1"/>
</dbReference>
<feature type="transmembrane region" description="Helical" evidence="5">
    <location>
        <begin position="228"/>
        <end position="252"/>
    </location>
</feature>
<dbReference type="Proteomes" id="UP000005240">
    <property type="component" value="Unassembled WGS sequence"/>
</dbReference>
<dbReference type="PANTHER" id="PTHR11706">
    <property type="entry name" value="SOLUTE CARRIER PROTEIN FAMILY 11 MEMBER"/>
    <property type="match status" value="1"/>
</dbReference>
<feature type="transmembrane region" description="Helical" evidence="5">
    <location>
        <begin position="334"/>
        <end position="359"/>
    </location>
</feature>
<keyword evidence="4 5" id="KW-0472">Membrane</keyword>
<feature type="transmembrane region" description="Helical" evidence="5">
    <location>
        <begin position="186"/>
        <end position="208"/>
    </location>
</feature>
<accession>A0A0C4F0Q1</accession>
<name>A0A0C4F0Q1_PUCT1</name>
<feature type="transmembrane region" description="Helical" evidence="5">
    <location>
        <begin position="111"/>
        <end position="131"/>
    </location>
</feature>
<dbReference type="PRINTS" id="PR00447">
    <property type="entry name" value="NATRESASSCMP"/>
</dbReference>
<dbReference type="InterPro" id="IPR001046">
    <property type="entry name" value="NRAMP_fam"/>
</dbReference>
<reference evidence="6" key="1">
    <citation type="submission" date="2009-11" db="EMBL/GenBank/DDBJ databases">
        <authorList>
            <consortium name="The Broad Institute Genome Sequencing Platform"/>
            <person name="Ward D."/>
            <person name="Feldgarden M."/>
            <person name="Earl A."/>
            <person name="Young S.K."/>
            <person name="Zeng Q."/>
            <person name="Koehrsen M."/>
            <person name="Alvarado L."/>
            <person name="Berlin A."/>
            <person name="Bochicchio J."/>
            <person name="Borenstein D."/>
            <person name="Chapman S.B."/>
            <person name="Chen Z."/>
            <person name="Engels R."/>
            <person name="Freedman E."/>
            <person name="Gellesch M."/>
            <person name="Goldberg J."/>
            <person name="Griggs A."/>
            <person name="Gujja S."/>
            <person name="Heilman E."/>
            <person name="Heiman D."/>
            <person name="Hepburn T."/>
            <person name="Howarth C."/>
            <person name="Jen D."/>
            <person name="Larson L."/>
            <person name="Lewis B."/>
            <person name="Mehta T."/>
            <person name="Park D."/>
            <person name="Pearson M."/>
            <person name="Roberts A."/>
            <person name="Saif S."/>
            <person name="Shea T."/>
            <person name="Shenoy N."/>
            <person name="Sisk P."/>
            <person name="Stolte C."/>
            <person name="Sykes S."/>
            <person name="Thomson T."/>
            <person name="Walk T."/>
            <person name="White J."/>
            <person name="Yandava C."/>
            <person name="Izard J."/>
            <person name="Baranova O.V."/>
            <person name="Blanton J.M."/>
            <person name="Tanner A.C."/>
            <person name="Dewhirst F.E."/>
            <person name="Haas B."/>
            <person name="Nusbaum C."/>
            <person name="Birren B."/>
        </authorList>
    </citation>
    <scope>NUCLEOTIDE SEQUENCE [LARGE SCALE GENOMIC DNA]</scope>
    <source>
        <strain evidence="6">1-1 BBBD Race 1</strain>
    </source>
</reference>
<dbReference type="GO" id="GO:0030026">
    <property type="term" value="P:intracellular manganese ion homeostasis"/>
    <property type="evidence" value="ECO:0007669"/>
    <property type="project" value="TreeGrafter"/>
</dbReference>
<dbReference type="GO" id="GO:0034755">
    <property type="term" value="P:iron ion transmembrane transport"/>
    <property type="evidence" value="ECO:0007669"/>
    <property type="project" value="TreeGrafter"/>
</dbReference>
<dbReference type="GO" id="GO:0005384">
    <property type="term" value="F:manganese ion transmembrane transporter activity"/>
    <property type="evidence" value="ECO:0007669"/>
    <property type="project" value="TreeGrafter"/>
</dbReference>
<evidence type="ECO:0000256" key="5">
    <source>
        <dbReference type="SAM" id="Phobius"/>
    </source>
</evidence>
<reference evidence="7" key="4">
    <citation type="submission" date="2025-05" db="UniProtKB">
        <authorList>
            <consortium name="EnsemblFungi"/>
        </authorList>
    </citation>
    <scope>IDENTIFICATION</scope>
    <source>
        <strain evidence="7">isolate 1-1 / race 1 (BBBD)</strain>
    </source>
</reference>